<proteinExistence type="predicted"/>
<organism evidence="1">
    <name type="scientific">Anguilla anguilla</name>
    <name type="common">European freshwater eel</name>
    <name type="synonym">Muraena anguilla</name>
    <dbReference type="NCBI Taxonomy" id="7936"/>
    <lineage>
        <taxon>Eukaryota</taxon>
        <taxon>Metazoa</taxon>
        <taxon>Chordata</taxon>
        <taxon>Craniata</taxon>
        <taxon>Vertebrata</taxon>
        <taxon>Euteleostomi</taxon>
        <taxon>Actinopterygii</taxon>
        <taxon>Neopterygii</taxon>
        <taxon>Teleostei</taxon>
        <taxon>Anguilliformes</taxon>
        <taxon>Anguillidae</taxon>
        <taxon>Anguilla</taxon>
    </lineage>
</organism>
<dbReference type="AlphaFoldDB" id="A0A0E9PRF3"/>
<name>A0A0E9PRF3_ANGAN</name>
<reference evidence="1" key="2">
    <citation type="journal article" date="2015" name="Fish Shellfish Immunol.">
        <title>Early steps in the European eel (Anguilla anguilla)-Vibrio vulnificus interaction in the gills: Role of the RtxA13 toxin.</title>
        <authorList>
            <person name="Callol A."/>
            <person name="Pajuelo D."/>
            <person name="Ebbesson L."/>
            <person name="Teles M."/>
            <person name="MacKenzie S."/>
            <person name="Amaro C."/>
        </authorList>
    </citation>
    <scope>NUCLEOTIDE SEQUENCE</scope>
</reference>
<sequence length="44" mass="5002">MIFVKTIESCSSAYAFHCTGSFLSRKIEACVNWTTQDELGERIK</sequence>
<protein>
    <submittedName>
        <fullName evidence="1">Uncharacterized protein</fullName>
    </submittedName>
</protein>
<dbReference type="EMBL" id="GBXM01101488">
    <property type="protein sequence ID" value="JAH07089.1"/>
    <property type="molecule type" value="Transcribed_RNA"/>
</dbReference>
<evidence type="ECO:0000313" key="1">
    <source>
        <dbReference type="EMBL" id="JAH07089.1"/>
    </source>
</evidence>
<accession>A0A0E9PRF3</accession>
<reference evidence="1" key="1">
    <citation type="submission" date="2014-11" db="EMBL/GenBank/DDBJ databases">
        <authorList>
            <person name="Amaro Gonzalez C."/>
        </authorList>
    </citation>
    <scope>NUCLEOTIDE SEQUENCE</scope>
</reference>